<dbReference type="AlphaFoldDB" id="A0A081BSX6"/>
<dbReference type="HOGENOM" id="CLU_151808_1_0_0"/>
<evidence type="ECO:0000313" key="1">
    <source>
        <dbReference type="EMBL" id="GAK54507.1"/>
    </source>
</evidence>
<dbReference type="Gene3D" id="3.30.1460.10">
    <property type="match status" value="1"/>
</dbReference>
<keyword evidence="2" id="KW-1185">Reference proteome</keyword>
<dbReference type="STRING" id="1499966.U14_05794"/>
<gene>
    <name evidence="1" type="ORF">U14_05794</name>
</gene>
<dbReference type="EMBL" id="DF820461">
    <property type="protein sequence ID" value="GAK54507.1"/>
    <property type="molecule type" value="Genomic_DNA"/>
</dbReference>
<name>A0A081BSX6_9BACT</name>
<organism evidence="1">
    <name type="scientific">Candidatus Moduliflexus flocculans</name>
    <dbReference type="NCBI Taxonomy" id="1499966"/>
    <lineage>
        <taxon>Bacteria</taxon>
        <taxon>Candidatus Moduliflexota</taxon>
        <taxon>Candidatus Moduliflexia</taxon>
        <taxon>Candidatus Moduliflexales</taxon>
        <taxon>Candidatus Moduliflexaceae</taxon>
    </lineage>
</organism>
<sequence length="128" mass="14553">MITQHDIEIYLDDCGCPFEAVSDGVWRVESPDNKVTNIIMSLQVPILVLRVNLMKVPTKNREAFYRRLLQLNATEIAHGAFGVDNETVMLIDTLQVEHLDRNELQASIDSLGFAVAQYYPELKAYLEV</sequence>
<dbReference type="CDD" id="cd17036">
    <property type="entry name" value="T3SC_YbjN-like_1"/>
    <property type="match status" value="1"/>
</dbReference>
<protein>
    <recommendedName>
        <fullName evidence="3">YbjN domain-containing protein</fullName>
    </recommendedName>
</protein>
<dbReference type="Pfam" id="PF22550">
    <property type="entry name" value="CesT_Tir_1"/>
    <property type="match status" value="1"/>
</dbReference>
<dbReference type="SUPFAM" id="SSF69635">
    <property type="entry name" value="Type III secretory system chaperone-like"/>
    <property type="match status" value="1"/>
</dbReference>
<dbReference type="InterPro" id="IPR054345">
    <property type="entry name" value="Tir-like"/>
</dbReference>
<proteinExistence type="predicted"/>
<reference evidence="1" key="1">
    <citation type="journal article" date="2015" name="PeerJ">
        <title>First genomic representation of candidate bacterial phylum KSB3 points to enhanced environmental sensing as a trigger of wastewater bulking.</title>
        <authorList>
            <person name="Sekiguchi Y."/>
            <person name="Ohashi A."/>
            <person name="Parks D.H."/>
            <person name="Yamauchi T."/>
            <person name="Tyson G.W."/>
            <person name="Hugenholtz P."/>
        </authorList>
    </citation>
    <scope>NUCLEOTIDE SEQUENCE [LARGE SCALE GENOMIC DNA]</scope>
</reference>
<evidence type="ECO:0008006" key="3">
    <source>
        <dbReference type="Google" id="ProtNLM"/>
    </source>
</evidence>
<dbReference type="Proteomes" id="UP000030700">
    <property type="component" value="Unassembled WGS sequence"/>
</dbReference>
<evidence type="ECO:0000313" key="2">
    <source>
        <dbReference type="Proteomes" id="UP000030700"/>
    </source>
</evidence>
<accession>A0A081BSX6</accession>